<dbReference type="Proteomes" id="UP000002668">
    <property type="component" value="Genome"/>
</dbReference>
<evidence type="ECO:0000256" key="6">
    <source>
        <dbReference type="ARBA" id="ARBA00022670"/>
    </source>
</evidence>
<dbReference type="eggNOG" id="KOG2596">
    <property type="taxonomic scope" value="Eukaryota"/>
</dbReference>
<dbReference type="NCBIfam" id="NF002759">
    <property type="entry name" value="PRK02813.1"/>
    <property type="match status" value="1"/>
</dbReference>
<dbReference type="STRING" id="985895.E4ZTZ4"/>
<dbReference type="Gene3D" id="3.40.630.10">
    <property type="entry name" value="Zn peptidases"/>
    <property type="match status" value="1"/>
</dbReference>
<accession>E4ZTZ4</accession>
<keyword evidence="6" id="KW-0645">Protease</keyword>
<sequence length="580" mass="63639">MARGTLHPPHPPQFALWLQTPNGLLYSTLAYARELCSQNPHCTRQPAQSVISVAICIRNHFALSPAHLLLQAMTNKPSLKAAEDFLSFVNASPTPFHAVKSAKERLEKVGFRPIKERDSWAPTLQPGGKYYLTRNGSSIVAFAIGKKWKAGNPIGMIGAHTDSPCLRIKPVSKRQNDGFLQVACETYGGGLWHTWFDRDLSIAGRAMVRTKDGTIEQRLVKVDRPILRIPTLAIHLDRQENFQFNKETQLFPIAGLVAAELNRQGKTEASKEDSPESKDESEQIEPLAAPLARHHPYIVDIIGEEAGAASEDVVDFEMVLYDTQKSVLGGLNNELIFSPRLDNLMMTYCSVEGLIKSLSSSTALDNDSTIRLIACFDHEEIGSQTAQGADSNLLPAVIRRLSVLPASENSSDNSYEKIDVDTATAYEQTLSTSFLISADMAHSVHPNYPAKYESQHRPEMNKGTVVKINANARYATNTPGIVLLQEAARRAKPASSSPPSTKAGVPLQLFVVRNDSSCGSTIGPMLSAAMGTRTLDLGNPQLSMHSIRETGGAHDVEHAVNLFDSFFENFEELEKKIIVD</sequence>
<dbReference type="GO" id="GO:0006508">
    <property type="term" value="P:proteolysis"/>
    <property type="evidence" value="ECO:0007669"/>
    <property type="project" value="UniProtKB-KW"/>
</dbReference>
<comment type="catalytic activity">
    <reaction evidence="1">
        <text>Release of an N-terminal aspartate or glutamate from a peptide, with a preference for aspartate.</text>
        <dbReference type="EC" id="3.4.11.21"/>
    </reaction>
</comment>
<dbReference type="GeneID" id="13287584"/>
<dbReference type="PANTHER" id="PTHR28570:SF3">
    <property type="entry name" value="ASPARTYL AMINOPEPTIDASE"/>
    <property type="match status" value="1"/>
</dbReference>
<dbReference type="VEuPathDB" id="FungiDB:LEMA_P117070.1"/>
<dbReference type="PANTHER" id="PTHR28570">
    <property type="entry name" value="ASPARTYL AMINOPEPTIDASE"/>
    <property type="match status" value="1"/>
</dbReference>
<keyword evidence="13" id="KW-1185">Reference proteome</keyword>
<evidence type="ECO:0000313" key="12">
    <source>
        <dbReference type="EMBL" id="CBX94704.1"/>
    </source>
</evidence>
<organism evidence="13">
    <name type="scientific">Leptosphaeria maculans (strain JN3 / isolate v23.1.3 / race Av1-4-5-6-7-8)</name>
    <name type="common">Blackleg fungus</name>
    <name type="synonym">Phoma lingam</name>
    <dbReference type="NCBI Taxonomy" id="985895"/>
    <lineage>
        <taxon>Eukaryota</taxon>
        <taxon>Fungi</taxon>
        <taxon>Dikarya</taxon>
        <taxon>Ascomycota</taxon>
        <taxon>Pezizomycotina</taxon>
        <taxon>Dothideomycetes</taxon>
        <taxon>Pleosporomycetidae</taxon>
        <taxon>Pleosporales</taxon>
        <taxon>Pleosporineae</taxon>
        <taxon>Leptosphaeriaceae</taxon>
        <taxon>Plenodomus</taxon>
        <taxon>Plenodomus lingam/Leptosphaeria maculans species complex</taxon>
    </lineage>
</organism>
<evidence type="ECO:0000256" key="3">
    <source>
        <dbReference type="ARBA" id="ARBA00008290"/>
    </source>
</evidence>
<dbReference type="InterPro" id="IPR023358">
    <property type="entry name" value="Peptidase_M18_dom2"/>
</dbReference>
<evidence type="ECO:0000256" key="11">
    <source>
        <dbReference type="SAM" id="MobiDB-lite"/>
    </source>
</evidence>
<dbReference type="InterPro" id="IPR001948">
    <property type="entry name" value="Peptidase_M18"/>
</dbReference>
<dbReference type="EMBL" id="FP929125">
    <property type="protein sequence ID" value="CBX94704.1"/>
    <property type="molecule type" value="Genomic_DNA"/>
</dbReference>
<dbReference type="HOGENOM" id="CLU_019532_2_0_1"/>
<dbReference type="OrthoDB" id="9880441at2759"/>
<keyword evidence="5" id="KW-0031">Aminopeptidase</keyword>
<evidence type="ECO:0000256" key="10">
    <source>
        <dbReference type="ARBA" id="ARBA00023049"/>
    </source>
</evidence>
<proteinExistence type="inferred from homology"/>
<keyword evidence="10" id="KW-0482">Metalloprotease</keyword>
<dbReference type="GO" id="GO:0008270">
    <property type="term" value="F:zinc ion binding"/>
    <property type="evidence" value="ECO:0007669"/>
    <property type="project" value="InterPro"/>
</dbReference>
<evidence type="ECO:0000313" key="13">
    <source>
        <dbReference type="Proteomes" id="UP000002668"/>
    </source>
</evidence>
<dbReference type="GO" id="GO:0070006">
    <property type="term" value="F:metalloaminopeptidase activity"/>
    <property type="evidence" value="ECO:0007669"/>
    <property type="project" value="TreeGrafter"/>
</dbReference>
<evidence type="ECO:0000256" key="7">
    <source>
        <dbReference type="ARBA" id="ARBA00022723"/>
    </source>
</evidence>
<dbReference type="EC" id="3.4.11.21" evidence="4"/>
<dbReference type="FunCoup" id="E4ZTZ4">
    <property type="interactions" value="585"/>
</dbReference>
<dbReference type="PRINTS" id="PR00932">
    <property type="entry name" value="AMINO1PTASE"/>
</dbReference>
<dbReference type="InParanoid" id="E4ZTZ4"/>
<dbReference type="CDD" id="cd05658">
    <property type="entry name" value="M18_DAP"/>
    <property type="match status" value="1"/>
</dbReference>
<gene>
    <name evidence="12" type="ORF">LEMA_P117070.1</name>
</gene>
<evidence type="ECO:0000256" key="9">
    <source>
        <dbReference type="ARBA" id="ARBA00022833"/>
    </source>
</evidence>
<keyword evidence="9" id="KW-0862">Zinc</keyword>
<comment type="cofactor">
    <cofactor evidence="2">
        <name>Zn(2+)</name>
        <dbReference type="ChEBI" id="CHEBI:29105"/>
    </cofactor>
</comment>
<keyword evidence="8" id="KW-0378">Hydrolase</keyword>
<evidence type="ECO:0000256" key="5">
    <source>
        <dbReference type="ARBA" id="ARBA00022438"/>
    </source>
</evidence>
<feature type="compositionally biased region" description="Basic and acidic residues" evidence="11">
    <location>
        <begin position="264"/>
        <end position="281"/>
    </location>
</feature>
<dbReference type="GO" id="GO:0000324">
    <property type="term" value="C:fungal-type vacuole"/>
    <property type="evidence" value="ECO:0007669"/>
    <property type="project" value="TreeGrafter"/>
</dbReference>
<feature type="region of interest" description="Disordered" evidence="11">
    <location>
        <begin position="264"/>
        <end position="284"/>
    </location>
</feature>
<comment type="similarity">
    <text evidence="3">Belongs to the peptidase M18 family.</text>
</comment>
<dbReference type="SUPFAM" id="SSF53187">
    <property type="entry name" value="Zn-dependent exopeptidases"/>
    <property type="match status" value="1"/>
</dbReference>
<keyword evidence="7" id="KW-0479">Metal-binding</keyword>
<name>E4ZTZ4_LEPMJ</name>
<dbReference type="Gene3D" id="2.30.250.10">
    <property type="entry name" value="Aminopeptidase i, Domain 2"/>
    <property type="match status" value="1"/>
</dbReference>
<evidence type="ECO:0000256" key="8">
    <source>
        <dbReference type="ARBA" id="ARBA00022801"/>
    </source>
</evidence>
<evidence type="ECO:0000256" key="1">
    <source>
        <dbReference type="ARBA" id="ARBA00001335"/>
    </source>
</evidence>
<evidence type="ECO:0000256" key="4">
    <source>
        <dbReference type="ARBA" id="ARBA00011965"/>
    </source>
</evidence>
<dbReference type="AlphaFoldDB" id="E4ZTZ4"/>
<evidence type="ECO:0000256" key="2">
    <source>
        <dbReference type="ARBA" id="ARBA00001947"/>
    </source>
</evidence>
<dbReference type="Pfam" id="PF02127">
    <property type="entry name" value="Peptidase_M18"/>
    <property type="match status" value="1"/>
</dbReference>
<dbReference type="FunFam" id="2.30.250.10:FF:000001">
    <property type="entry name" value="Aspartyl aminopeptidase 1"/>
    <property type="match status" value="1"/>
</dbReference>
<dbReference type="OMA" id="GPILKVN"/>
<protein>
    <recommendedName>
        <fullName evidence="4">aspartyl aminopeptidase</fullName>
        <ecNumber evidence="4">3.4.11.21</ecNumber>
    </recommendedName>
</protein>
<dbReference type="SUPFAM" id="SSF101821">
    <property type="entry name" value="Aminopeptidase/glucanase lid domain"/>
    <property type="match status" value="1"/>
</dbReference>
<reference evidence="13" key="1">
    <citation type="journal article" date="2011" name="Nat. Commun.">
        <title>Effector diversification within compartments of the Leptosphaeria maculans genome affected by Repeat-Induced Point mutations.</title>
        <authorList>
            <person name="Rouxel T."/>
            <person name="Grandaubert J."/>
            <person name="Hane J.K."/>
            <person name="Hoede C."/>
            <person name="van de Wouw A.P."/>
            <person name="Couloux A."/>
            <person name="Dominguez V."/>
            <person name="Anthouard V."/>
            <person name="Bally P."/>
            <person name="Bourras S."/>
            <person name="Cozijnsen A.J."/>
            <person name="Ciuffetti L.M."/>
            <person name="Degrave A."/>
            <person name="Dilmaghani A."/>
            <person name="Duret L."/>
            <person name="Fudal I."/>
            <person name="Goodwin S.B."/>
            <person name="Gout L."/>
            <person name="Glaser N."/>
            <person name="Linglin J."/>
            <person name="Kema G.H.J."/>
            <person name="Lapalu N."/>
            <person name="Lawrence C.B."/>
            <person name="May K."/>
            <person name="Meyer M."/>
            <person name="Ollivier B."/>
            <person name="Poulain J."/>
            <person name="Schoch C.L."/>
            <person name="Simon A."/>
            <person name="Spatafora J.W."/>
            <person name="Stachowiak A."/>
            <person name="Turgeon B.G."/>
            <person name="Tyler B.M."/>
            <person name="Vincent D."/>
            <person name="Weissenbach J."/>
            <person name="Amselem J."/>
            <person name="Quesneville H."/>
            <person name="Oliver R.P."/>
            <person name="Wincker P."/>
            <person name="Balesdent M.-H."/>
            <person name="Howlett B.J."/>
        </authorList>
    </citation>
    <scope>NUCLEOTIDE SEQUENCE [LARGE SCALE GENOMIC DNA]</scope>
    <source>
        <strain evidence="13">JN3 / isolate v23.1.3 / race Av1-4-5-6-7-8</strain>
    </source>
</reference>